<proteinExistence type="predicted"/>
<keyword evidence="8" id="KW-0808">Transferase</keyword>
<evidence type="ECO:0000256" key="10">
    <source>
        <dbReference type="ARBA" id="ARBA00023172"/>
    </source>
</evidence>
<dbReference type="Gene3D" id="3.30.420.10">
    <property type="entry name" value="Ribonuclease H-like superfamily/Ribonuclease H"/>
    <property type="match status" value="1"/>
</dbReference>
<keyword evidence="7 13" id="KW-0695">RNA-directed DNA polymerase</keyword>
<feature type="region of interest" description="Disordered" evidence="11">
    <location>
        <begin position="187"/>
        <end position="272"/>
    </location>
</feature>
<dbReference type="Pfam" id="PF17921">
    <property type="entry name" value="Integrase_H2C2"/>
    <property type="match status" value="1"/>
</dbReference>
<keyword evidence="4" id="KW-0378">Hydrolase</keyword>
<dbReference type="GO" id="GO:0003964">
    <property type="term" value="F:RNA-directed DNA polymerase activity"/>
    <property type="evidence" value="ECO:0007669"/>
    <property type="project" value="UniProtKB-KW"/>
</dbReference>
<dbReference type="InterPro" id="IPR041588">
    <property type="entry name" value="Integrase_H2C2"/>
</dbReference>
<keyword evidence="5" id="KW-0460">Magnesium</keyword>
<evidence type="ECO:0000313" key="14">
    <source>
        <dbReference type="Proteomes" id="UP001151760"/>
    </source>
</evidence>
<evidence type="ECO:0000256" key="5">
    <source>
        <dbReference type="ARBA" id="ARBA00022842"/>
    </source>
</evidence>
<reference evidence="13" key="1">
    <citation type="journal article" date="2022" name="Int. J. Mol. Sci.">
        <title>Draft Genome of Tanacetum Coccineum: Genomic Comparison of Closely Related Tanacetum-Family Plants.</title>
        <authorList>
            <person name="Yamashiro T."/>
            <person name="Shiraishi A."/>
            <person name="Nakayama K."/>
            <person name="Satake H."/>
        </authorList>
    </citation>
    <scope>NUCLEOTIDE SEQUENCE</scope>
</reference>
<keyword evidence="9" id="KW-0238">DNA-binding</keyword>
<keyword evidence="2" id="KW-0479">Metal-binding</keyword>
<accession>A0ABQ5GI81</accession>
<dbReference type="InterPro" id="IPR056924">
    <property type="entry name" value="SH3_Tf2-1"/>
</dbReference>
<gene>
    <name evidence="13" type="ORF">Tco_1041661</name>
</gene>
<evidence type="ECO:0000313" key="13">
    <source>
        <dbReference type="EMBL" id="GJT74936.1"/>
    </source>
</evidence>
<dbReference type="InterPro" id="IPR000477">
    <property type="entry name" value="RT_dom"/>
</dbReference>
<keyword evidence="10" id="KW-0233">DNA recombination</keyword>
<dbReference type="InterPro" id="IPR036397">
    <property type="entry name" value="RNaseH_sf"/>
</dbReference>
<keyword evidence="8" id="KW-0548">Nucleotidyltransferase</keyword>
<evidence type="ECO:0000256" key="9">
    <source>
        <dbReference type="ARBA" id="ARBA00023125"/>
    </source>
</evidence>
<reference evidence="13" key="2">
    <citation type="submission" date="2022-01" db="EMBL/GenBank/DDBJ databases">
        <authorList>
            <person name="Yamashiro T."/>
            <person name="Shiraishi A."/>
            <person name="Satake H."/>
            <person name="Nakayama K."/>
        </authorList>
    </citation>
    <scope>NUCLEOTIDE SEQUENCE</scope>
</reference>
<feature type="region of interest" description="Disordered" evidence="11">
    <location>
        <begin position="1049"/>
        <end position="1078"/>
    </location>
</feature>
<feature type="compositionally biased region" description="Basic and acidic residues" evidence="11">
    <location>
        <begin position="1054"/>
        <end position="1077"/>
    </location>
</feature>
<sequence>MATPAITISFDVSEESVGSVVSRVLLFGTILTEILISPVMPTDLPTSPELPAVSPFLCSDDFESEPANEDRVRSRPSSPSRSSSPDTTIPSVEILVAPTPPSSSTEIAIASPACISTPGIIASPAFRSRIMMTPVRSADLRRACWVALLLETSSSDTSSGSSSDSASHALESSFTASLQGIQISPEDHSHHYSEAVHSPSGPLTRRRPQCSDYTTPTSSSSAGPSRKRSRSSTTSIPSTVNTARALSPTGANLLPPHKRYRGTSAMHSGESSDEGIELVLVGVDTGLEPGLAVVEIKSEPEEAEADDEADTEIQPEGKLEEGMQGMYDHMQEIPFQRIDDIESRQREQEGRNLIVNGERSGLLERVVALEEDELRQVHELRAHESQRLWRMETFMMRTQDYLARVECYSKIDLRSGYHQLRVQEEDIPKTTFRTRYGHYEFQVMPFGLTNAPASKEEHEEHLKLILELLKKEELYAKFSKFIEGFSKIARPMTKLTQKSVKYEWGEKEEAETQLLKQKLCSTPILALPKGSENFVVYCNAWHKGLGAVLMQKEKTEARNKENYATEDLCGMIKKLEPRADGMLYLRNRSWKPYFSNLRALIMHESHKSKSSIHLGSDKMYHNLKKLYWWPNMKDEIATYVSKCLTSAKVKAEHQKPSGLLVQPEIPHWNWENITMDFVTKLPKTSIGQDTIWEIVDRLTKSVHFPPIKETDSMEKLTRQYLKEVEALGTQLDMSTAYHPQTDGQSERTIQTLEDMLRAYVIDFSKSWDRHLPLVEFSYNNNYHTSIKAAPFEALYGRKCRLPVCRAKVGDSQLTVGDKVMLKVSPWKGVIHFGKRGKLNPRYIGPFKILSKVGTVAYRLELPKQLSRVHNTFHVLNLKKCLSDETFVIPLDEIQIDDKLYFIEEPIEIMDHEVKHPKQSHILIVKVLSKEDLKGTCIKHGFKRAFLSLFGQDDDTFTSTMFLNVDQLQKQLDKDEFQEDGSMAAFWVINRQIKVKQFRETLLQHMSNVKKSVAKRTRHQRQYNRQMQTQESKVDLGKALDANLVVTKSSGIKSGKQDTGNRSRNDTDTDDGDIRPIYDEEPMTDIQLTVECNIFATGQQHTVQLEFNNEGGVDQYTEKCQVKSSMLDSSLDKNTTEFSNQSVESENIYLKKTVAQFQKDFSRMEAYCIAFELKYPNQSVKSGKHGQFLKEKSIEAKIKHDIDEIKTINIELEYSVAKLLAENEHLHKKNEHLKQTYKDLYDSIKRTRV</sequence>
<feature type="region of interest" description="Disordered" evidence="11">
    <location>
        <begin position="63"/>
        <end position="92"/>
    </location>
</feature>
<dbReference type="Proteomes" id="UP001151760">
    <property type="component" value="Unassembled WGS sequence"/>
</dbReference>
<evidence type="ECO:0000256" key="6">
    <source>
        <dbReference type="ARBA" id="ARBA00022908"/>
    </source>
</evidence>
<keyword evidence="3" id="KW-0064">Aspartyl protease</keyword>
<dbReference type="Pfam" id="PF17919">
    <property type="entry name" value="RT_RNaseH_2"/>
    <property type="match status" value="1"/>
</dbReference>
<dbReference type="InterPro" id="IPR050951">
    <property type="entry name" value="Retrovirus_Pol_polyprotein"/>
</dbReference>
<evidence type="ECO:0000256" key="8">
    <source>
        <dbReference type="ARBA" id="ARBA00022932"/>
    </source>
</evidence>
<dbReference type="InterPro" id="IPR001584">
    <property type="entry name" value="Integrase_cat-core"/>
</dbReference>
<feature type="compositionally biased region" description="Low complexity" evidence="11">
    <location>
        <begin position="75"/>
        <end position="85"/>
    </location>
</feature>
<comment type="caution">
    <text evidence="13">The sequence shown here is derived from an EMBL/GenBank/DDBJ whole genome shotgun (WGS) entry which is preliminary data.</text>
</comment>
<name>A0ABQ5GI81_9ASTR</name>
<feature type="domain" description="Integrase catalytic" evidence="12">
    <location>
        <begin position="690"/>
        <end position="798"/>
    </location>
</feature>
<feature type="region of interest" description="Disordered" evidence="11">
    <location>
        <begin position="1009"/>
        <end position="1032"/>
    </location>
</feature>
<keyword evidence="14" id="KW-1185">Reference proteome</keyword>
<dbReference type="InterPro" id="IPR043128">
    <property type="entry name" value="Rev_trsase/Diguanyl_cyclase"/>
</dbReference>
<evidence type="ECO:0000259" key="12">
    <source>
        <dbReference type="PROSITE" id="PS50994"/>
    </source>
</evidence>
<dbReference type="Gene3D" id="3.10.10.10">
    <property type="entry name" value="HIV Type 1 Reverse Transcriptase, subunit A, domain 1"/>
    <property type="match status" value="1"/>
</dbReference>
<evidence type="ECO:0000256" key="2">
    <source>
        <dbReference type="ARBA" id="ARBA00022723"/>
    </source>
</evidence>
<dbReference type="SUPFAM" id="SSF56672">
    <property type="entry name" value="DNA/RNA polymerases"/>
    <property type="match status" value="1"/>
</dbReference>
<dbReference type="Pfam" id="PF00078">
    <property type="entry name" value="RVT_1"/>
    <property type="match status" value="1"/>
</dbReference>
<dbReference type="PROSITE" id="PS50994">
    <property type="entry name" value="INTEGRASE"/>
    <property type="match status" value="1"/>
</dbReference>
<dbReference type="PANTHER" id="PTHR37984">
    <property type="entry name" value="PROTEIN CBG26694"/>
    <property type="match status" value="1"/>
</dbReference>
<dbReference type="SUPFAM" id="SSF53098">
    <property type="entry name" value="Ribonuclease H-like"/>
    <property type="match status" value="1"/>
</dbReference>
<dbReference type="Gene3D" id="1.10.340.70">
    <property type="match status" value="1"/>
</dbReference>
<protein>
    <submittedName>
        <fullName evidence="13">Reverse transcriptase domain-containing protein</fullName>
    </submittedName>
</protein>
<dbReference type="Pfam" id="PF24626">
    <property type="entry name" value="SH3_Tf2-1"/>
    <property type="match status" value="1"/>
</dbReference>
<keyword evidence="6" id="KW-0229">DNA integration</keyword>
<evidence type="ECO:0000256" key="3">
    <source>
        <dbReference type="ARBA" id="ARBA00022750"/>
    </source>
</evidence>
<dbReference type="PANTHER" id="PTHR37984:SF15">
    <property type="entry name" value="INTEGRASE CATALYTIC DOMAIN-CONTAINING PROTEIN"/>
    <property type="match status" value="1"/>
</dbReference>
<dbReference type="Gene3D" id="3.30.70.270">
    <property type="match status" value="2"/>
</dbReference>
<dbReference type="InterPro" id="IPR041577">
    <property type="entry name" value="RT_RNaseH_2"/>
</dbReference>
<keyword evidence="8" id="KW-0239">DNA-directed DNA polymerase</keyword>
<dbReference type="InterPro" id="IPR043502">
    <property type="entry name" value="DNA/RNA_pol_sf"/>
</dbReference>
<evidence type="ECO:0000256" key="7">
    <source>
        <dbReference type="ARBA" id="ARBA00022918"/>
    </source>
</evidence>
<dbReference type="InterPro" id="IPR012337">
    <property type="entry name" value="RNaseH-like_sf"/>
</dbReference>
<dbReference type="EMBL" id="BQNB010018484">
    <property type="protein sequence ID" value="GJT74936.1"/>
    <property type="molecule type" value="Genomic_DNA"/>
</dbReference>
<evidence type="ECO:0000256" key="1">
    <source>
        <dbReference type="ARBA" id="ARBA00022670"/>
    </source>
</evidence>
<keyword evidence="1" id="KW-0645">Protease</keyword>
<organism evidence="13 14">
    <name type="scientific">Tanacetum coccineum</name>
    <dbReference type="NCBI Taxonomy" id="301880"/>
    <lineage>
        <taxon>Eukaryota</taxon>
        <taxon>Viridiplantae</taxon>
        <taxon>Streptophyta</taxon>
        <taxon>Embryophyta</taxon>
        <taxon>Tracheophyta</taxon>
        <taxon>Spermatophyta</taxon>
        <taxon>Magnoliopsida</taxon>
        <taxon>eudicotyledons</taxon>
        <taxon>Gunneridae</taxon>
        <taxon>Pentapetalae</taxon>
        <taxon>asterids</taxon>
        <taxon>campanulids</taxon>
        <taxon>Asterales</taxon>
        <taxon>Asteraceae</taxon>
        <taxon>Asteroideae</taxon>
        <taxon>Anthemideae</taxon>
        <taxon>Anthemidinae</taxon>
        <taxon>Tanacetum</taxon>
    </lineage>
</organism>
<evidence type="ECO:0000256" key="11">
    <source>
        <dbReference type="SAM" id="MobiDB-lite"/>
    </source>
</evidence>
<feature type="compositionally biased region" description="Basic residues" evidence="11">
    <location>
        <begin position="1011"/>
        <end position="1021"/>
    </location>
</feature>
<evidence type="ECO:0000256" key="4">
    <source>
        <dbReference type="ARBA" id="ARBA00022801"/>
    </source>
</evidence>